<reference evidence="1 6" key="1">
    <citation type="submission" date="2015-09" db="EMBL/GenBank/DDBJ databases">
        <authorList>
            <consortium name="Pathogen Informatics"/>
        </authorList>
    </citation>
    <scope>NUCLEOTIDE SEQUENCE [LARGE SCALE GENOMIC DNA]</scope>
    <source>
        <strain evidence="1 6">2789STDY5834970</strain>
    </source>
</reference>
<dbReference type="EMBL" id="PRLF01000015">
    <property type="protein sequence ID" value="RAW64354.1"/>
    <property type="molecule type" value="Genomic_DNA"/>
</dbReference>
<dbReference type="Proteomes" id="UP000250550">
    <property type="component" value="Unassembled WGS sequence"/>
</dbReference>
<dbReference type="RefSeq" id="WP_005921958.1">
    <property type="nucleotide sequence ID" value="NZ_CABKNH010000011.1"/>
</dbReference>
<dbReference type="Proteomes" id="UP000462091">
    <property type="component" value="Unassembled WGS sequence"/>
</dbReference>
<dbReference type="EMBL" id="CYXN01000025">
    <property type="protein sequence ID" value="CUN18259.1"/>
    <property type="molecule type" value="Genomic_DNA"/>
</dbReference>
<protein>
    <submittedName>
        <fullName evidence="1">Uncharacterized protein</fullName>
    </submittedName>
</protein>
<evidence type="ECO:0000313" key="8">
    <source>
        <dbReference type="Proteomes" id="UP000252378"/>
    </source>
</evidence>
<dbReference type="EMBL" id="WKQM01000030">
    <property type="protein sequence ID" value="MSC52621.1"/>
    <property type="molecule type" value="Genomic_DNA"/>
</dbReference>
<reference evidence="3 7" key="2">
    <citation type="submission" date="2018-02" db="EMBL/GenBank/DDBJ databases">
        <title>Complete genome sequencing of Faecalibacterium prausnitzii strains isolated from the human gut.</title>
        <authorList>
            <person name="Fitzgerald B.C."/>
            <person name="Shkoporov A.N."/>
            <person name="Ross P.R."/>
            <person name="Hill C."/>
        </authorList>
    </citation>
    <scope>NUCLEOTIDE SEQUENCE [LARGE SCALE GENOMIC DNA]</scope>
    <source>
        <strain evidence="3 7">APC924/119</strain>
        <strain evidence="4 8">ATCC 27768</strain>
    </source>
</reference>
<dbReference type="Proteomes" id="UP000252378">
    <property type="component" value="Unassembled WGS sequence"/>
</dbReference>
<dbReference type="GeneID" id="75067563"/>
<dbReference type="EMBL" id="PXUP01000010">
    <property type="protein sequence ID" value="RCH45871.1"/>
    <property type="molecule type" value="Genomic_DNA"/>
</dbReference>
<evidence type="ECO:0000313" key="6">
    <source>
        <dbReference type="Proteomes" id="UP000095649"/>
    </source>
</evidence>
<evidence type="ECO:0000313" key="10">
    <source>
        <dbReference type="Proteomes" id="UP000462091"/>
    </source>
</evidence>
<sequence length="90" mass="10327">MMYPFMTLDDDTEIVHSEMKPDGRVKVYLEKPDAEDCFHSAVCWLPGYDWQEVHGFTPEEIARYQKIVESTAHLILQFSQEGGVENAAGF</sequence>
<name>A0A173UTK3_9FIRM</name>
<evidence type="ECO:0000313" key="5">
    <source>
        <dbReference type="EMBL" id="RGB97058.1"/>
    </source>
</evidence>
<proteinExistence type="predicted"/>
<evidence type="ECO:0000313" key="9">
    <source>
        <dbReference type="Proteomes" id="UP000260783"/>
    </source>
</evidence>
<organism evidence="1 6">
    <name type="scientific">Faecalibacterium prausnitzii</name>
    <dbReference type="NCBI Taxonomy" id="853"/>
    <lineage>
        <taxon>Bacteria</taxon>
        <taxon>Bacillati</taxon>
        <taxon>Bacillota</taxon>
        <taxon>Clostridia</taxon>
        <taxon>Eubacteriales</taxon>
        <taxon>Oscillospiraceae</taxon>
        <taxon>Faecalibacterium</taxon>
    </lineage>
</organism>
<gene>
    <name evidence="3" type="ORF">C4N21_10405</name>
    <name evidence="4" type="ORF">C7J97_07950</name>
    <name evidence="5" type="ORF">DWZ04_08990</name>
    <name evidence="1" type="ORF">ERS852582_02316</name>
    <name evidence="2" type="ORF">GKE10_12085</name>
</gene>
<evidence type="ECO:0000313" key="4">
    <source>
        <dbReference type="EMBL" id="RCH45871.1"/>
    </source>
</evidence>
<evidence type="ECO:0000313" key="1">
    <source>
        <dbReference type="EMBL" id="CUN18259.1"/>
    </source>
</evidence>
<dbReference type="AlphaFoldDB" id="A0A173UTK3"/>
<evidence type="ECO:0000313" key="7">
    <source>
        <dbReference type="Proteomes" id="UP000250550"/>
    </source>
</evidence>
<reference evidence="5 9" key="3">
    <citation type="submission" date="2018-08" db="EMBL/GenBank/DDBJ databases">
        <title>A genome reference for cultivated species of the human gut microbiota.</title>
        <authorList>
            <person name="Zou Y."/>
            <person name="Xue W."/>
            <person name="Luo G."/>
        </authorList>
    </citation>
    <scope>NUCLEOTIDE SEQUENCE [LARGE SCALE GENOMIC DNA]</scope>
    <source>
        <strain evidence="5 9">AF29-11BH</strain>
    </source>
</reference>
<dbReference type="Proteomes" id="UP000260783">
    <property type="component" value="Unassembled WGS sequence"/>
</dbReference>
<accession>A0A173UTK3</accession>
<evidence type="ECO:0000313" key="3">
    <source>
        <dbReference type="EMBL" id="RAW64354.1"/>
    </source>
</evidence>
<evidence type="ECO:0000313" key="2">
    <source>
        <dbReference type="EMBL" id="MSC52621.1"/>
    </source>
</evidence>
<dbReference type="Proteomes" id="UP000095649">
    <property type="component" value="Unassembled WGS sequence"/>
</dbReference>
<dbReference type="EMBL" id="QVEW01000008">
    <property type="protein sequence ID" value="RGB97058.1"/>
    <property type="molecule type" value="Genomic_DNA"/>
</dbReference>
<dbReference type="OrthoDB" id="9809915at2"/>
<reference evidence="2 10" key="4">
    <citation type="journal article" date="2019" name="Nat. Med.">
        <title>A library of human gut bacterial isolates paired with longitudinal multiomics data enables mechanistic microbiome research.</title>
        <authorList>
            <person name="Poyet M."/>
            <person name="Groussin M."/>
            <person name="Gibbons S.M."/>
            <person name="Avila-Pacheco J."/>
            <person name="Jiang X."/>
            <person name="Kearney S.M."/>
            <person name="Perrotta A.R."/>
            <person name="Berdy B."/>
            <person name="Zhao S."/>
            <person name="Lieberman T.D."/>
            <person name="Swanson P.K."/>
            <person name="Smith M."/>
            <person name="Roesemann S."/>
            <person name="Alexander J.E."/>
            <person name="Rich S.A."/>
            <person name="Livny J."/>
            <person name="Vlamakis H."/>
            <person name="Clish C."/>
            <person name="Bullock K."/>
            <person name="Deik A."/>
            <person name="Scott J."/>
            <person name="Pierce K.A."/>
            <person name="Xavier R.J."/>
            <person name="Alm E.J."/>
        </authorList>
    </citation>
    <scope>NUCLEOTIDE SEQUENCE [LARGE SCALE GENOMIC DNA]</scope>
    <source>
        <strain evidence="2 10">BIOML-B1</strain>
    </source>
</reference>